<feature type="region of interest" description="Disordered" evidence="3">
    <location>
        <begin position="249"/>
        <end position="295"/>
    </location>
</feature>
<dbReference type="PROSITE" id="PS50302">
    <property type="entry name" value="PUM"/>
    <property type="match status" value="2"/>
</dbReference>
<feature type="compositionally biased region" description="Basic and acidic residues" evidence="3">
    <location>
        <begin position="774"/>
        <end position="784"/>
    </location>
</feature>
<feature type="region of interest" description="Disordered" evidence="3">
    <location>
        <begin position="733"/>
        <end position="815"/>
    </location>
</feature>
<dbReference type="PANTHER" id="PTHR13102:SF0">
    <property type="entry name" value="NUCLEOLAR PROTEIN 9"/>
    <property type="match status" value="1"/>
</dbReference>
<dbReference type="GO" id="GO:0005730">
    <property type="term" value="C:nucleolus"/>
    <property type="evidence" value="ECO:0007669"/>
    <property type="project" value="TreeGrafter"/>
</dbReference>
<feature type="compositionally biased region" description="Low complexity" evidence="3">
    <location>
        <begin position="750"/>
        <end position="760"/>
    </location>
</feature>
<dbReference type="OrthoDB" id="392571at2759"/>
<evidence type="ECO:0000313" key="5">
    <source>
        <dbReference type="Proteomes" id="UP000751190"/>
    </source>
</evidence>
<dbReference type="GO" id="GO:0000480">
    <property type="term" value="P:endonucleolytic cleavage in 5'-ETS of tricistronic rRNA transcript (SSU-rRNA, 5.8S rRNA, LSU-rRNA)"/>
    <property type="evidence" value="ECO:0007669"/>
    <property type="project" value="TreeGrafter"/>
</dbReference>
<feature type="region of interest" description="Disordered" evidence="3">
    <location>
        <begin position="202"/>
        <end position="223"/>
    </location>
</feature>
<accession>A0A8J5XT80</accession>
<dbReference type="EMBL" id="JAGTXO010000004">
    <property type="protein sequence ID" value="KAG8468511.1"/>
    <property type="molecule type" value="Genomic_DNA"/>
</dbReference>
<dbReference type="PANTHER" id="PTHR13102">
    <property type="entry name" value="NUCLEOLAR PROTEIN 9"/>
    <property type="match status" value="1"/>
</dbReference>
<feature type="compositionally biased region" description="Pro residues" evidence="3">
    <location>
        <begin position="209"/>
        <end position="219"/>
    </location>
</feature>
<dbReference type="OMA" id="ARRAVCY"/>
<dbReference type="InterPro" id="IPR040000">
    <property type="entry name" value="NOP9"/>
</dbReference>
<dbReference type="SMART" id="SM00025">
    <property type="entry name" value="Pumilio"/>
    <property type="match status" value="4"/>
</dbReference>
<keyword evidence="5" id="KW-1185">Reference proteome</keyword>
<feature type="repeat" description="Pumilio" evidence="2">
    <location>
        <begin position="575"/>
        <end position="610"/>
    </location>
</feature>
<organism evidence="4 5">
    <name type="scientific">Diacronema lutheri</name>
    <name type="common">Unicellular marine alga</name>
    <name type="synonym">Monochrysis lutheri</name>
    <dbReference type="NCBI Taxonomy" id="2081491"/>
    <lineage>
        <taxon>Eukaryota</taxon>
        <taxon>Haptista</taxon>
        <taxon>Haptophyta</taxon>
        <taxon>Pavlovophyceae</taxon>
        <taxon>Pavlovales</taxon>
        <taxon>Pavlovaceae</taxon>
        <taxon>Diacronema</taxon>
    </lineage>
</organism>
<dbReference type="InterPro" id="IPR016024">
    <property type="entry name" value="ARM-type_fold"/>
</dbReference>
<feature type="compositionally biased region" description="Basic residues" evidence="3">
    <location>
        <begin position="270"/>
        <end position="281"/>
    </location>
</feature>
<evidence type="ECO:0000313" key="4">
    <source>
        <dbReference type="EMBL" id="KAG8468511.1"/>
    </source>
</evidence>
<gene>
    <name evidence="4" type="ORF">KFE25_013594</name>
</gene>
<reference evidence="4" key="1">
    <citation type="submission" date="2021-05" db="EMBL/GenBank/DDBJ databases">
        <title>The genome of the haptophyte Pavlova lutheri (Diacronema luteri, Pavlovales) - a model for lipid biosynthesis in eukaryotic algae.</title>
        <authorList>
            <person name="Hulatt C.J."/>
            <person name="Posewitz M.C."/>
        </authorList>
    </citation>
    <scope>NUCLEOTIDE SEQUENCE</scope>
    <source>
        <strain evidence="4">NIVA-4/92</strain>
    </source>
</reference>
<keyword evidence="1" id="KW-0677">Repeat</keyword>
<feature type="compositionally biased region" description="Gly residues" evidence="3">
    <location>
        <begin position="249"/>
        <end position="269"/>
    </location>
</feature>
<evidence type="ECO:0000256" key="1">
    <source>
        <dbReference type="ARBA" id="ARBA00022737"/>
    </source>
</evidence>
<dbReference type="Gene3D" id="1.25.10.10">
    <property type="entry name" value="Leucine-rich Repeat Variant"/>
    <property type="match status" value="3"/>
</dbReference>
<dbReference type="GO" id="GO:0000447">
    <property type="term" value="P:endonucleolytic cleavage in ITS1 to separate SSU-rRNA from 5.8S rRNA and LSU-rRNA from tricistronic rRNA transcript (SSU-rRNA, 5.8S rRNA, LSU-rRNA)"/>
    <property type="evidence" value="ECO:0007669"/>
    <property type="project" value="TreeGrafter"/>
</dbReference>
<dbReference type="Proteomes" id="UP000751190">
    <property type="component" value="Unassembled WGS sequence"/>
</dbReference>
<evidence type="ECO:0000256" key="2">
    <source>
        <dbReference type="PROSITE-ProRule" id="PRU00317"/>
    </source>
</evidence>
<sequence>MPRERGARDEGGGSRHVERPSSELIGLLRRTHALMESGELAKDKDTVASIYDGVAGHEATCARHTFCSRALESLVRVGSDAQRRRFFAALLGALDLEQLLIDRYASHLVDLLCTLAADGSSAAGSGAGGGGAAGDGEASEGASLAELVVRVSDALAEDARARRAVCYDRYGSHVLQTVLATLSGEPGAKAAAAAPWDAEVGARATTAPPRRPPPAPPADAKPRAVPGIFSEALLRLVAALAAPDGEGNGAGAGVDGSGGGDSGKDGATGGKRKRERGRSRGRARDGGANGADGAADAAPAAASALVAMAAHSCATMVVQAALRALRSRPAALLPLAEQLLGWPGIGDGAAPPAPTAAAMRDLAMSAGGARALEALVEVAPPAVLPPLYAHALRNHLLPLSLDRNANFVVQRYLEHAGARLAPDRAEPLLGLLIAELEGAGGELLAHGRAGVLWKLVDACARAGAKERDAFRAVVRTLAPASASATTLAPALLALRSSLTDADAPSASACALGARLAQACLLLPAAACQPLVASFHKMATADFVKLACDTAGSRVVEALFVSPGCPPGARAPLAKKLRGEAARLARDRCGSHALEKCFGAVDVDGKRAILDELLGAEASLASSPHAAIIFKKLRLADYKRRQREWVDEETAAQKKRRMFADLIAPAPAGGAQGHDDVSAAGGDTTAVARARALGGAPLDELVGALGYTAAVDTTNGDASATAAARAGGEPLAAAAGAGSERAPDGSGDTSGGFEFLGSLLGATGSDRARRKQRKREREAREREGASAEPSAGAPDATTKATKKAKDSKKAKVFSMS</sequence>
<dbReference type="InterPro" id="IPR011989">
    <property type="entry name" value="ARM-like"/>
</dbReference>
<feature type="compositionally biased region" description="Low complexity" evidence="3">
    <location>
        <begin position="785"/>
        <end position="798"/>
    </location>
</feature>
<protein>
    <recommendedName>
        <fullName evidence="6">Pumilio domain-containing protein NOP9</fullName>
    </recommendedName>
</protein>
<dbReference type="GO" id="GO:0030686">
    <property type="term" value="C:90S preribosome"/>
    <property type="evidence" value="ECO:0007669"/>
    <property type="project" value="TreeGrafter"/>
</dbReference>
<dbReference type="GO" id="GO:0030688">
    <property type="term" value="C:preribosome, small subunit precursor"/>
    <property type="evidence" value="ECO:0007669"/>
    <property type="project" value="TreeGrafter"/>
</dbReference>
<comment type="caution">
    <text evidence="4">The sequence shown here is derived from an EMBL/GenBank/DDBJ whole genome shotgun (WGS) entry which is preliminary data.</text>
</comment>
<name>A0A8J5XT80_DIALT</name>
<dbReference type="GO" id="GO:0003723">
    <property type="term" value="F:RNA binding"/>
    <property type="evidence" value="ECO:0007669"/>
    <property type="project" value="InterPro"/>
</dbReference>
<dbReference type="InterPro" id="IPR001313">
    <property type="entry name" value="Pumilio_RNA-bd_rpt"/>
</dbReference>
<dbReference type="Pfam" id="PF22493">
    <property type="entry name" value="PUF_NOP9"/>
    <property type="match status" value="2"/>
</dbReference>
<dbReference type="SUPFAM" id="SSF48371">
    <property type="entry name" value="ARM repeat"/>
    <property type="match status" value="1"/>
</dbReference>
<dbReference type="GO" id="GO:0000472">
    <property type="term" value="P:endonucleolytic cleavage to generate mature 5'-end of SSU-rRNA from (SSU-rRNA, 5.8S rRNA, LSU-rRNA)"/>
    <property type="evidence" value="ECO:0007669"/>
    <property type="project" value="TreeGrafter"/>
</dbReference>
<dbReference type="GO" id="GO:0000056">
    <property type="term" value="P:ribosomal small subunit export from nucleus"/>
    <property type="evidence" value="ECO:0007669"/>
    <property type="project" value="TreeGrafter"/>
</dbReference>
<proteinExistence type="predicted"/>
<evidence type="ECO:0008006" key="6">
    <source>
        <dbReference type="Google" id="ProtNLM"/>
    </source>
</evidence>
<evidence type="ECO:0000256" key="3">
    <source>
        <dbReference type="SAM" id="MobiDB-lite"/>
    </source>
</evidence>
<feature type="repeat" description="Pumilio" evidence="2">
    <location>
        <begin position="391"/>
        <end position="430"/>
    </location>
</feature>
<dbReference type="AlphaFoldDB" id="A0A8J5XT80"/>